<proteinExistence type="predicted"/>
<dbReference type="RefSeq" id="WP_187018634.1">
    <property type="nucleotide sequence ID" value="NZ_JACOPB010000001.1"/>
</dbReference>
<reference evidence="2 3" key="1">
    <citation type="submission" date="2020-08" db="EMBL/GenBank/DDBJ databases">
        <title>Genome public.</title>
        <authorList>
            <person name="Liu C."/>
            <person name="Sun Q."/>
        </authorList>
    </citation>
    <scope>NUCLEOTIDE SEQUENCE [LARGE SCALE GENOMIC DNA]</scope>
    <source>
        <strain evidence="2 3">NSJ-66</strain>
    </source>
</reference>
<evidence type="ECO:0000313" key="2">
    <source>
        <dbReference type="EMBL" id="MBC5706539.1"/>
    </source>
</evidence>
<feature type="transmembrane region" description="Helical" evidence="1">
    <location>
        <begin position="247"/>
        <end position="269"/>
    </location>
</feature>
<protein>
    <recommendedName>
        <fullName evidence="4">ABC transporter permease</fullName>
    </recommendedName>
</protein>
<feature type="transmembrane region" description="Helical" evidence="1">
    <location>
        <begin position="192"/>
        <end position="216"/>
    </location>
</feature>
<keyword evidence="1" id="KW-1133">Transmembrane helix</keyword>
<gene>
    <name evidence="2" type="ORF">H8S75_01040</name>
</gene>
<feature type="transmembrane region" description="Helical" evidence="1">
    <location>
        <begin position="341"/>
        <end position="361"/>
    </location>
</feature>
<dbReference type="EMBL" id="JACOPB010000001">
    <property type="protein sequence ID" value="MBC5706539.1"/>
    <property type="molecule type" value="Genomic_DNA"/>
</dbReference>
<dbReference type="Proteomes" id="UP000634672">
    <property type="component" value="Unassembled WGS sequence"/>
</dbReference>
<comment type="caution">
    <text evidence="2">The sequence shown here is derived from an EMBL/GenBank/DDBJ whole genome shotgun (WGS) entry which is preliminary data.</text>
</comment>
<keyword evidence="1" id="KW-0812">Transmembrane</keyword>
<dbReference type="SUPFAM" id="SSF69304">
    <property type="entry name" value="Tricorn protease N-terminal domain"/>
    <property type="match status" value="1"/>
</dbReference>
<accession>A0ABR7H040</accession>
<keyword evidence="3" id="KW-1185">Reference proteome</keyword>
<sequence>MELFTFELKKMLMKRRGLLLITLFFLFRLGSLVLLDSPANRDLELYREDYRFYLSKVEGPVTRDTAAFLDEISQKIAEAGVELPKLYNSFYDGNLTREELLVQAAPYEERLEHKHGFQLLYDQFIYAREDPERRYLLYDNGWNGLLAKGRLDVMFVSLLLLIITPMLCYEYQCSMDVLNLTTQKGGRRLTMIKLLLAAGVVTILSLLNSTLEYAFYGVRYGLPHGDYPLQSLPCYSGTYKALTLTKAFLWMAASRWFGSLLFTALILFLSVLIQKYALTLIMSSALLLLPYYAIQNETARCFLPGPLAFLLGTGFLRGAGRAADPLPRQESVLFCEITGEVIILLTGAALFLLAVMLYVIFRRNSAAWNHGGKGGKGRGAVAVLSLLLLINMTGCADGHRSDAGYDIYNAAHRSRFENERYIVWFDETAETLLFEDKGTGRRDRLVRDPLLLSSTIGRCIYGNGRYVYYFRNDYNKSGRYEWIERILLIQVDLETFQERIVYEDVQSSFEQVFLGSGINTLFDAAARQGTQAFLEDVWAFFLSGNMLYLLGNDIRTMDLLTGRMDTIEGPCPVKGSLAFDGQKIYYTTDRLEVAAYDVQTGETGVIPGLITEFFFLTDHRFLYINRADEYRLYVMDRADGTAYPLTDQPVLQFEVEGKSIVYTGRLDRKAYCINEEEADEMSAAESGF</sequence>
<organism evidence="2 3">
    <name type="scientific">Hungatella hominis</name>
    <dbReference type="NCBI Taxonomy" id="2763050"/>
    <lineage>
        <taxon>Bacteria</taxon>
        <taxon>Bacillati</taxon>
        <taxon>Bacillota</taxon>
        <taxon>Clostridia</taxon>
        <taxon>Lachnospirales</taxon>
        <taxon>Lachnospiraceae</taxon>
        <taxon>Hungatella</taxon>
    </lineage>
</organism>
<evidence type="ECO:0000313" key="3">
    <source>
        <dbReference type="Proteomes" id="UP000634672"/>
    </source>
</evidence>
<evidence type="ECO:0000256" key="1">
    <source>
        <dbReference type="SAM" id="Phobius"/>
    </source>
</evidence>
<feature type="transmembrane region" description="Helical" evidence="1">
    <location>
        <begin position="153"/>
        <end position="171"/>
    </location>
</feature>
<keyword evidence="1" id="KW-0472">Membrane</keyword>
<name>A0ABR7H040_9FIRM</name>
<feature type="transmembrane region" description="Helical" evidence="1">
    <location>
        <begin position="276"/>
        <end position="294"/>
    </location>
</feature>
<evidence type="ECO:0008006" key="4">
    <source>
        <dbReference type="Google" id="ProtNLM"/>
    </source>
</evidence>